<dbReference type="SUPFAM" id="SSF53756">
    <property type="entry name" value="UDP-Glycosyltransferase/glycogen phosphorylase"/>
    <property type="match status" value="1"/>
</dbReference>
<sequence>TLKAWHGVDTLIEALALLATDTTSGVGTDYRLLLVGDGPEAPAVRELAAARGIADRVELTGAVTPEQVPALLHRIDIAAAPYPAIDGFYFSPLKVYEYLAAGLPVVASAVGELPGLLDHPVHGELGRLVPAENPQALADAI</sequence>
<protein>
    <submittedName>
        <fullName evidence="1">Glycos_transf_1</fullName>
    </submittedName>
</protein>
<dbReference type="AlphaFoldDB" id="A0A060BP34"/>
<dbReference type="Pfam" id="PF13692">
    <property type="entry name" value="Glyco_trans_1_4"/>
    <property type="match status" value="1"/>
</dbReference>
<dbReference type="PANTHER" id="PTHR12526:SF600">
    <property type="entry name" value="GLYCOSYL TRANSFERASE GROUP 1"/>
    <property type="match status" value="1"/>
</dbReference>
<feature type="non-terminal residue" evidence="1">
    <location>
        <position position="141"/>
    </location>
</feature>
<accession>A0A060BP34</accession>
<dbReference type="EMBL" id="KF118809">
    <property type="protein sequence ID" value="AIA86073.1"/>
    <property type="molecule type" value="Genomic_DNA"/>
</dbReference>
<name>A0A060BP34_9PAST</name>
<dbReference type="GO" id="GO:0016757">
    <property type="term" value="F:glycosyltransferase activity"/>
    <property type="evidence" value="ECO:0007669"/>
    <property type="project" value="TreeGrafter"/>
</dbReference>
<feature type="non-terminal residue" evidence="1">
    <location>
        <position position="1"/>
    </location>
</feature>
<proteinExistence type="predicted"/>
<evidence type="ECO:0000313" key="1">
    <source>
        <dbReference type="EMBL" id="AIA86073.1"/>
    </source>
</evidence>
<dbReference type="PANTHER" id="PTHR12526">
    <property type="entry name" value="GLYCOSYLTRANSFERASE"/>
    <property type="match status" value="1"/>
</dbReference>
<reference evidence="1" key="1">
    <citation type="journal article" date="2013" name="Environ. Microbiol.">
        <title>Seasonally variable intestinal metagenomes of the red palm weevil (Rhynchophorus ferrugineus).</title>
        <authorList>
            <person name="Jia S."/>
            <person name="Zhang X."/>
            <person name="Zhang G."/>
            <person name="Yin A."/>
            <person name="Zhang S."/>
            <person name="Li F."/>
            <person name="Wang L."/>
            <person name="Zhao D."/>
            <person name="Yun Q."/>
            <person name="Tala"/>
            <person name="Wang J."/>
            <person name="Sun G."/>
            <person name="Baabdullah M."/>
            <person name="Yu X."/>
            <person name="Hu S."/>
            <person name="Al-Mssallem I.S."/>
            <person name="Yu J."/>
        </authorList>
    </citation>
    <scope>NUCLEOTIDE SEQUENCE</scope>
</reference>
<organism evidence="1">
    <name type="scientific">uncultured Actinobacillus sp</name>
    <dbReference type="NCBI Taxonomy" id="417616"/>
    <lineage>
        <taxon>Bacteria</taxon>
        <taxon>Pseudomonadati</taxon>
        <taxon>Pseudomonadota</taxon>
        <taxon>Gammaproteobacteria</taxon>
        <taxon>Pasteurellales</taxon>
        <taxon>Pasteurellaceae</taxon>
        <taxon>Actinobacillus</taxon>
        <taxon>environmental samples</taxon>
    </lineage>
</organism>
<dbReference type="Gene3D" id="3.40.50.2000">
    <property type="entry name" value="Glycogen Phosphorylase B"/>
    <property type="match status" value="1"/>
</dbReference>